<name>A6URK1_METVS</name>
<feature type="transmembrane region" description="Helical" evidence="10">
    <location>
        <begin position="135"/>
        <end position="156"/>
    </location>
</feature>
<keyword evidence="8 10" id="KW-0472">Membrane</keyword>
<dbReference type="PANTHER" id="PTHR43823:SF3">
    <property type="entry name" value="MULTIDRUG EXPORT PROTEIN MEPA"/>
    <property type="match status" value="1"/>
</dbReference>
<evidence type="ECO:0000313" key="12">
    <source>
        <dbReference type="Proteomes" id="UP000001107"/>
    </source>
</evidence>
<dbReference type="Proteomes" id="UP000001107">
    <property type="component" value="Chromosome"/>
</dbReference>
<reference evidence="11" key="1">
    <citation type="submission" date="2007-06" db="EMBL/GenBank/DDBJ databases">
        <title>Complete sequence of Methanococcus vannielii SB.</title>
        <authorList>
            <consortium name="US DOE Joint Genome Institute"/>
            <person name="Copeland A."/>
            <person name="Lucas S."/>
            <person name="Lapidus A."/>
            <person name="Barry K."/>
            <person name="Glavina del Rio T."/>
            <person name="Dalin E."/>
            <person name="Tice H."/>
            <person name="Pitluck S."/>
            <person name="Chain P."/>
            <person name="Malfatti S."/>
            <person name="Shin M."/>
            <person name="Vergez L."/>
            <person name="Schmutz J."/>
            <person name="Larimer F."/>
            <person name="Land M."/>
            <person name="Hauser L."/>
            <person name="Kyrpides N."/>
            <person name="Anderson I."/>
            <person name="Sieprawska-Lupa M."/>
            <person name="Whitman W.B."/>
            <person name="Richardson P."/>
        </authorList>
    </citation>
    <scope>NUCLEOTIDE SEQUENCE [LARGE SCALE GENOMIC DNA]</scope>
    <source>
        <strain evidence="11">SB</strain>
    </source>
</reference>
<feature type="transmembrane region" description="Helical" evidence="10">
    <location>
        <begin position="276"/>
        <end position="297"/>
    </location>
</feature>
<accession>A6URK1</accession>
<feature type="transmembrane region" description="Helical" evidence="10">
    <location>
        <begin position="360"/>
        <end position="383"/>
    </location>
</feature>
<feature type="transmembrane region" description="Helical" evidence="10">
    <location>
        <begin position="195"/>
        <end position="214"/>
    </location>
</feature>
<dbReference type="RefSeq" id="WP_012066038.1">
    <property type="nucleotide sequence ID" value="NC_009634.1"/>
</dbReference>
<evidence type="ECO:0000256" key="2">
    <source>
        <dbReference type="ARBA" id="ARBA00008417"/>
    </source>
</evidence>
<dbReference type="CDD" id="cd13143">
    <property type="entry name" value="MATE_MepA_like"/>
    <property type="match status" value="1"/>
</dbReference>
<dbReference type="EMBL" id="CP000742">
    <property type="protein sequence ID" value="ABR55123.1"/>
    <property type="molecule type" value="Genomic_DNA"/>
</dbReference>
<keyword evidence="12" id="KW-1185">Reference proteome</keyword>
<feature type="transmembrane region" description="Helical" evidence="10">
    <location>
        <begin position="241"/>
        <end position="264"/>
    </location>
</feature>
<keyword evidence="5" id="KW-1003">Cell membrane</keyword>
<feature type="transmembrane region" description="Helical" evidence="10">
    <location>
        <begin position="318"/>
        <end position="340"/>
    </location>
</feature>
<evidence type="ECO:0000256" key="5">
    <source>
        <dbReference type="ARBA" id="ARBA00022475"/>
    </source>
</evidence>
<evidence type="ECO:0000256" key="7">
    <source>
        <dbReference type="ARBA" id="ARBA00022989"/>
    </source>
</evidence>
<evidence type="ECO:0000256" key="3">
    <source>
        <dbReference type="ARBA" id="ARBA00022106"/>
    </source>
</evidence>
<dbReference type="GeneID" id="5325854"/>
<feature type="transmembrane region" description="Helical" evidence="10">
    <location>
        <begin position="95"/>
        <end position="115"/>
    </location>
</feature>
<dbReference type="PIRSF" id="PIRSF006603">
    <property type="entry name" value="DinF"/>
    <property type="match status" value="1"/>
</dbReference>
<evidence type="ECO:0000256" key="8">
    <source>
        <dbReference type="ARBA" id="ARBA00023136"/>
    </source>
</evidence>
<dbReference type="PANTHER" id="PTHR43823">
    <property type="entry name" value="SPORULATION PROTEIN YKVU"/>
    <property type="match status" value="1"/>
</dbReference>
<keyword evidence="4" id="KW-0813">Transport</keyword>
<evidence type="ECO:0000313" key="11">
    <source>
        <dbReference type="EMBL" id="ABR55123.1"/>
    </source>
</evidence>
<protein>
    <recommendedName>
        <fullName evidence="3">Multidrug export protein MepA</fullName>
    </recommendedName>
</protein>
<evidence type="ECO:0000256" key="9">
    <source>
        <dbReference type="ARBA" id="ARBA00023251"/>
    </source>
</evidence>
<dbReference type="GO" id="GO:0042910">
    <property type="term" value="F:xenobiotic transmembrane transporter activity"/>
    <property type="evidence" value="ECO:0007669"/>
    <property type="project" value="InterPro"/>
</dbReference>
<dbReference type="NCBIfam" id="TIGR00797">
    <property type="entry name" value="matE"/>
    <property type="match status" value="1"/>
</dbReference>
<keyword evidence="9" id="KW-0046">Antibiotic resistance</keyword>
<sequence>MKNTELATESINKLILKYALPSTIGFVVLGIYIIVDGIFLGNYVGSDAIAAVTVAIPFSFLLTGFGLMFGIGASSHISMNLGAGNQKDAENILKTVFYLIFITGIILTLLSLIFIKPLLALFGVSENLLNLSYDYLNLIYLFGIFIMFKVGLDPIIRNDGFPKKAMYAIILSSLLNILFDAIFIVIFGWGVFGAALASVIGETFGALIYIHHFLAGKSNLKIKLFEKVSDIKYEIKNVKKILSVGFSPFILEMSASIVMLIHTIQFLRYGNELDVSAYGIVSYIFAIIMLIFIGLGNGVQPIISYNFGAKEYFRVKEIIRTSSILCSIVGILVFLLFSIFPKIPVMLFNQTDSLLIETSIFGLRYFAYGLSVFGLNYLIITYFQSIGNSIVSNTLSLIRVFVFLIPLLIILPKNFGINGIWASQPLAEILTLIVGFIFIKVAIKRTLNTVNV</sequence>
<dbReference type="InterPro" id="IPR045070">
    <property type="entry name" value="MATE_MepA-like"/>
</dbReference>
<dbReference type="eggNOG" id="arCOG01732">
    <property type="taxonomic scope" value="Archaea"/>
</dbReference>
<dbReference type="GO" id="GO:0015297">
    <property type="term" value="F:antiporter activity"/>
    <property type="evidence" value="ECO:0007669"/>
    <property type="project" value="InterPro"/>
</dbReference>
<comment type="subcellular location">
    <subcellularLocation>
        <location evidence="1">Cell membrane</location>
        <topology evidence="1">Multi-pass membrane protein</topology>
    </subcellularLocation>
</comment>
<evidence type="ECO:0000256" key="10">
    <source>
        <dbReference type="SAM" id="Phobius"/>
    </source>
</evidence>
<evidence type="ECO:0000256" key="1">
    <source>
        <dbReference type="ARBA" id="ARBA00004651"/>
    </source>
</evidence>
<feature type="transmembrane region" description="Helical" evidence="10">
    <location>
        <begin position="20"/>
        <end position="43"/>
    </location>
</feature>
<dbReference type="InterPro" id="IPR051327">
    <property type="entry name" value="MATE_MepA_subfamily"/>
</dbReference>
<dbReference type="GO" id="GO:0005886">
    <property type="term" value="C:plasma membrane"/>
    <property type="evidence" value="ECO:0007669"/>
    <property type="project" value="UniProtKB-SubCell"/>
</dbReference>
<evidence type="ECO:0000256" key="6">
    <source>
        <dbReference type="ARBA" id="ARBA00022692"/>
    </source>
</evidence>
<dbReference type="OrthoDB" id="214119at2157"/>
<feature type="transmembrane region" description="Helical" evidence="10">
    <location>
        <begin position="168"/>
        <end position="189"/>
    </location>
</feature>
<dbReference type="InterPro" id="IPR048279">
    <property type="entry name" value="MdtK-like"/>
</dbReference>
<dbReference type="AlphaFoldDB" id="A6URK1"/>
<evidence type="ECO:0000256" key="4">
    <source>
        <dbReference type="ARBA" id="ARBA00022448"/>
    </source>
</evidence>
<dbReference type="Pfam" id="PF01554">
    <property type="entry name" value="MatE"/>
    <property type="match status" value="2"/>
</dbReference>
<feature type="transmembrane region" description="Helical" evidence="10">
    <location>
        <begin position="423"/>
        <end position="443"/>
    </location>
</feature>
<feature type="transmembrane region" description="Helical" evidence="10">
    <location>
        <begin position="49"/>
        <end position="74"/>
    </location>
</feature>
<keyword evidence="7 10" id="KW-1133">Transmembrane helix</keyword>
<dbReference type="STRING" id="406327.Mevan_1225"/>
<feature type="transmembrane region" description="Helical" evidence="10">
    <location>
        <begin position="390"/>
        <end position="411"/>
    </location>
</feature>
<proteinExistence type="inferred from homology"/>
<gene>
    <name evidence="11" type="ordered locus">Mevan_1225</name>
</gene>
<organism evidence="11 12">
    <name type="scientific">Methanococcus vannielii (strain ATCC 35089 / DSM 1224 / JCM 13029 / OCM 148 / SB)</name>
    <dbReference type="NCBI Taxonomy" id="406327"/>
    <lineage>
        <taxon>Archaea</taxon>
        <taxon>Methanobacteriati</taxon>
        <taxon>Methanobacteriota</taxon>
        <taxon>Methanomada group</taxon>
        <taxon>Methanococci</taxon>
        <taxon>Methanococcales</taxon>
        <taxon>Methanococcaceae</taxon>
        <taxon>Methanococcus</taxon>
    </lineage>
</organism>
<dbReference type="GO" id="GO:0046677">
    <property type="term" value="P:response to antibiotic"/>
    <property type="evidence" value="ECO:0007669"/>
    <property type="project" value="UniProtKB-KW"/>
</dbReference>
<comment type="similarity">
    <text evidence="2">Belongs to the multi antimicrobial extrusion (MATE) (TC 2.A.66.1) family. MepA subfamily.</text>
</comment>
<dbReference type="HOGENOM" id="CLU_012893_0_2_2"/>
<dbReference type="KEGG" id="mvn:Mevan_1225"/>
<keyword evidence="6 10" id="KW-0812">Transmembrane</keyword>
<dbReference type="InterPro" id="IPR002528">
    <property type="entry name" value="MATE_fam"/>
</dbReference>